<keyword evidence="1" id="KW-1133">Transmembrane helix</keyword>
<name>A0A4U6WKL0_SETVI</name>
<proteinExistence type="predicted"/>
<keyword evidence="3" id="KW-1185">Reference proteome</keyword>
<dbReference type="EMBL" id="CM016552">
    <property type="protein sequence ID" value="TKW38817.1"/>
    <property type="molecule type" value="Genomic_DNA"/>
</dbReference>
<protein>
    <submittedName>
        <fullName evidence="2">Uncharacterized protein</fullName>
    </submittedName>
</protein>
<accession>A0A4U6WKL0</accession>
<dbReference type="Proteomes" id="UP000298652">
    <property type="component" value="Chromosome 1"/>
</dbReference>
<dbReference type="Gramene" id="TKW38817">
    <property type="protein sequence ID" value="TKW38817"/>
    <property type="gene ID" value="SEVIR_1G140050v2"/>
</dbReference>
<organism evidence="2 3">
    <name type="scientific">Setaria viridis</name>
    <name type="common">Green bristlegrass</name>
    <name type="synonym">Setaria italica subsp. viridis</name>
    <dbReference type="NCBI Taxonomy" id="4556"/>
    <lineage>
        <taxon>Eukaryota</taxon>
        <taxon>Viridiplantae</taxon>
        <taxon>Streptophyta</taxon>
        <taxon>Embryophyta</taxon>
        <taxon>Tracheophyta</taxon>
        <taxon>Spermatophyta</taxon>
        <taxon>Magnoliopsida</taxon>
        <taxon>Liliopsida</taxon>
        <taxon>Poales</taxon>
        <taxon>Poaceae</taxon>
        <taxon>PACMAD clade</taxon>
        <taxon>Panicoideae</taxon>
        <taxon>Panicodae</taxon>
        <taxon>Paniceae</taxon>
        <taxon>Cenchrinae</taxon>
        <taxon>Setaria</taxon>
    </lineage>
</organism>
<feature type="transmembrane region" description="Helical" evidence="1">
    <location>
        <begin position="12"/>
        <end position="30"/>
    </location>
</feature>
<reference evidence="2" key="1">
    <citation type="submission" date="2019-03" db="EMBL/GenBank/DDBJ databases">
        <title>WGS assembly of Setaria viridis.</title>
        <authorList>
            <person name="Huang P."/>
            <person name="Jenkins J."/>
            <person name="Grimwood J."/>
            <person name="Barry K."/>
            <person name="Healey A."/>
            <person name="Mamidi S."/>
            <person name="Sreedasyam A."/>
            <person name="Shu S."/>
            <person name="Feldman M."/>
            <person name="Wu J."/>
            <person name="Yu Y."/>
            <person name="Chen C."/>
            <person name="Johnson J."/>
            <person name="Rokhsar D."/>
            <person name="Baxter I."/>
            <person name="Schmutz J."/>
            <person name="Brutnell T."/>
            <person name="Kellogg E."/>
        </authorList>
    </citation>
    <scope>NUCLEOTIDE SEQUENCE [LARGE SCALE GENOMIC DNA]</scope>
</reference>
<sequence>MLADEPNLPTFYFRTLSFFSAGYFFLLPRCNHLFVKQIAKHSFAFLASLDWLSM</sequence>
<keyword evidence="1" id="KW-0812">Transmembrane</keyword>
<evidence type="ECO:0000313" key="2">
    <source>
        <dbReference type="EMBL" id="TKW38817.1"/>
    </source>
</evidence>
<dbReference type="AlphaFoldDB" id="A0A4U6WKL0"/>
<keyword evidence="1" id="KW-0472">Membrane</keyword>
<evidence type="ECO:0000313" key="3">
    <source>
        <dbReference type="Proteomes" id="UP000298652"/>
    </source>
</evidence>
<gene>
    <name evidence="2" type="ORF">SEVIR_1G140050v2</name>
</gene>
<evidence type="ECO:0000256" key="1">
    <source>
        <dbReference type="SAM" id="Phobius"/>
    </source>
</evidence>